<feature type="transmembrane region" description="Helical" evidence="7">
    <location>
        <begin position="184"/>
        <end position="207"/>
    </location>
</feature>
<feature type="domain" description="CBS" evidence="8">
    <location>
        <begin position="307"/>
        <end position="366"/>
    </location>
</feature>
<feature type="transmembrane region" description="Helical" evidence="7">
    <location>
        <begin position="153"/>
        <end position="172"/>
    </location>
</feature>
<keyword evidence="10" id="KW-1185">Reference proteome</keyword>
<evidence type="ECO:0000313" key="10">
    <source>
        <dbReference type="Proteomes" id="UP000035760"/>
    </source>
</evidence>
<sequence length="529" mass="58675">MEWLADPTVWLGLATLIVIEIVLGIDNLIFIAILADKLPPAERDRARIIGLTLALLMRLGLLASLSWLVTLTEPLLTLFGQTFSGRDLILAIGGLFLLFKGTMELHERLESRDEPHPDSKVYASFWPVVAQIVVLDAVFSLDAVITAVGMVEHLPVMMAAVIIAIVLMMIASKPLTRFVNAHHTVIILCLGFLLMIGFSLIAEGFGFHIPKGYLYAAIGFSVLIELFNQWALYNRRRFLGRQRPFRERTAEAVLRLLGGRVEPAEVGEEVAALASNSDNRDIQFDPKERSMIQNVLRLAEQPIPALMTPRRDIVWLDIDAGADKVREMLQRYSYGRYLVCRGTLDEVEGVVQGRDLLLRVLNGEALQLRATLRQPLFVHEGLNALQVLEQLRQHPIPLAVVLDEYGGVEGIVTAIDILASIAGDLVDTVDLDTPKLIQEGAGVWLLDGGLLLDEAKDILKFEALPTGEGYFTLAGLVLDQLKQIPEGGEKFTLGDYEFEVAGMKGHRINQVRVRHLPQPKPLYVGSEPK</sequence>
<dbReference type="InterPro" id="IPR036318">
    <property type="entry name" value="FAD-bd_PCMH-like_sf"/>
</dbReference>
<gene>
    <name evidence="9" type="ORF">BN873_10150</name>
</gene>
<keyword evidence="3" id="KW-1003">Cell membrane</keyword>
<dbReference type="InterPro" id="IPR016169">
    <property type="entry name" value="FAD-bd_PCMH_sub2"/>
</dbReference>
<dbReference type="PANTHER" id="PTHR22777:SF30">
    <property type="entry name" value="UPF0053 PROTEIN YEGH"/>
    <property type="match status" value="1"/>
</dbReference>
<dbReference type="GO" id="GO:0005886">
    <property type="term" value="C:plasma membrane"/>
    <property type="evidence" value="ECO:0007669"/>
    <property type="project" value="UniProtKB-SubCell"/>
</dbReference>
<evidence type="ECO:0000256" key="3">
    <source>
        <dbReference type="ARBA" id="ARBA00022475"/>
    </source>
</evidence>
<dbReference type="OrthoDB" id="9797674at2"/>
<dbReference type="Pfam" id="PF00571">
    <property type="entry name" value="CBS"/>
    <property type="match status" value="1"/>
</dbReference>
<feature type="transmembrane region" description="Helical" evidence="7">
    <location>
        <begin position="120"/>
        <end position="141"/>
    </location>
</feature>
<dbReference type="SUPFAM" id="SSF54631">
    <property type="entry name" value="CBS-domain pair"/>
    <property type="match status" value="1"/>
</dbReference>
<feature type="transmembrane region" description="Helical" evidence="7">
    <location>
        <begin position="48"/>
        <end position="69"/>
    </location>
</feature>
<dbReference type="AlphaFoldDB" id="W6M325"/>
<dbReference type="InterPro" id="IPR005170">
    <property type="entry name" value="Transptr-assoc_dom"/>
</dbReference>
<keyword evidence="7" id="KW-0472">Membrane</keyword>
<feature type="transmembrane region" description="Helical" evidence="7">
    <location>
        <begin position="12"/>
        <end position="36"/>
    </location>
</feature>
<keyword evidence="5 6" id="KW-0129">CBS domain</keyword>
<dbReference type="Gene3D" id="3.30.465.10">
    <property type="match status" value="1"/>
</dbReference>
<dbReference type="STRING" id="1400863.BN873_10150"/>
<dbReference type="CDD" id="cd04590">
    <property type="entry name" value="CBS_pair_CorC_HlyC_assoc"/>
    <property type="match status" value="1"/>
</dbReference>
<dbReference type="Proteomes" id="UP000035760">
    <property type="component" value="Unassembled WGS sequence"/>
</dbReference>
<dbReference type="InterPro" id="IPR005496">
    <property type="entry name" value="Integral_membrane_TerC"/>
</dbReference>
<organism evidence="9 10">
    <name type="scientific">Candidatus Competibacter denitrificans Run_A_D11</name>
    <dbReference type="NCBI Taxonomy" id="1400863"/>
    <lineage>
        <taxon>Bacteria</taxon>
        <taxon>Pseudomonadati</taxon>
        <taxon>Pseudomonadota</taxon>
        <taxon>Gammaproteobacteria</taxon>
        <taxon>Candidatus Competibacteraceae</taxon>
        <taxon>Candidatus Competibacter</taxon>
    </lineage>
</organism>
<protein>
    <recommendedName>
        <fullName evidence="8">CBS domain-containing protein</fullName>
    </recommendedName>
</protein>
<evidence type="ECO:0000256" key="6">
    <source>
        <dbReference type="PROSITE-ProRule" id="PRU00703"/>
    </source>
</evidence>
<dbReference type="PROSITE" id="PS51371">
    <property type="entry name" value="CBS"/>
    <property type="match status" value="2"/>
</dbReference>
<reference evidence="9" key="2">
    <citation type="submission" date="2014-03" db="EMBL/GenBank/DDBJ databases">
        <title>Candidatus Competibacter-lineage genomes retrieved from metagenomes reveal functional metabolic diversity.</title>
        <authorList>
            <person name="McIlroy S.J."/>
            <person name="Albertsen M."/>
            <person name="Andresen E.K."/>
            <person name="Saunders A.M."/>
            <person name="Kristiansen R."/>
            <person name="Stokholm-Bjerregaard M."/>
            <person name="Nielsen K.L."/>
            <person name="Nielsen P.H."/>
        </authorList>
    </citation>
    <scope>NUCLEOTIDE SEQUENCE</scope>
    <source>
        <strain evidence="9">Run_A_D11</strain>
    </source>
</reference>
<dbReference type="Pfam" id="PF03741">
    <property type="entry name" value="TerC"/>
    <property type="match status" value="1"/>
</dbReference>
<evidence type="ECO:0000313" key="9">
    <source>
        <dbReference type="EMBL" id="CDI00894.1"/>
    </source>
</evidence>
<accession>W6M325</accession>
<keyword evidence="4" id="KW-0677">Repeat</keyword>
<feature type="transmembrane region" description="Helical" evidence="7">
    <location>
        <begin position="213"/>
        <end position="233"/>
    </location>
</feature>
<dbReference type="PANTHER" id="PTHR22777">
    <property type="entry name" value="HEMOLYSIN-RELATED"/>
    <property type="match status" value="1"/>
</dbReference>
<dbReference type="InterPro" id="IPR000644">
    <property type="entry name" value="CBS_dom"/>
</dbReference>
<dbReference type="SUPFAM" id="SSF56176">
    <property type="entry name" value="FAD-binding/transporter-associated domain-like"/>
    <property type="match status" value="1"/>
</dbReference>
<evidence type="ECO:0000256" key="2">
    <source>
        <dbReference type="ARBA" id="ARBA00006337"/>
    </source>
</evidence>
<keyword evidence="7" id="KW-0812">Transmembrane</keyword>
<comment type="subcellular location">
    <subcellularLocation>
        <location evidence="1">Cell membrane</location>
        <topology evidence="1">Multi-pass membrane protein</topology>
    </subcellularLocation>
</comment>
<evidence type="ECO:0000259" key="8">
    <source>
        <dbReference type="PROSITE" id="PS51371"/>
    </source>
</evidence>
<comment type="caution">
    <text evidence="9">The sequence shown here is derived from an EMBL/GenBank/DDBJ whole genome shotgun (WGS) entry which is preliminary data.</text>
</comment>
<name>W6M325_9GAMM</name>
<evidence type="ECO:0000256" key="7">
    <source>
        <dbReference type="SAM" id="Phobius"/>
    </source>
</evidence>
<dbReference type="InterPro" id="IPR044751">
    <property type="entry name" value="Ion_transp-like_CBS"/>
</dbReference>
<dbReference type="EMBL" id="CBTJ020000001">
    <property type="protein sequence ID" value="CDI00894.1"/>
    <property type="molecule type" value="Genomic_DNA"/>
</dbReference>
<keyword evidence="7" id="KW-1133">Transmembrane helix</keyword>
<evidence type="ECO:0000256" key="1">
    <source>
        <dbReference type="ARBA" id="ARBA00004651"/>
    </source>
</evidence>
<dbReference type="Gene3D" id="3.10.580.10">
    <property type="entry name" value="CBS-domain"/>
    <property type="match status" value="1"/>
</dbReference>
<dbReference type="SMART" id="SM01091">
    <property type="entry name" value="CorC_HlyC"/>
    <property type="match status" value="1"/>
</dbReference>
<evidence type="ECO:0000256" key="5">
    <source>
        <dbReference type="ARBA" id="ARBA00023122"/>
    </source>
</evidence>
<dbReference type="InterPro" id="IPR046342">
    <property type="entry name" value="CBS_dom_sf"/>
</dbReference>
<comment type="similarity">
    <text evidence="2">Belongs to the UPF0053 family.</text>
</comment>
<feature type="domain" description="CBS" evidence="8">
    <location>
        <begin position="371"/>
        <end position="428"/>
    </location>
</feature>
<proteinExistence type="inferred from homology"/>
<evidence type="ECO:0000256" key="4">
    <source>
        <dbReference type="ARBA" id="ARBA00022737"/>
    </source>
</evidence>
<dbReference type="Pfam" id="PF03471">
    <property type="entry name" value="CorC_HlyC"/>
    <property type="match status" value="1"/>
</dbReference>
<dbReference type="RefSeq" id="WP_048669957.1">
    <property type="nucleotide sequence ID" value="NZ_CBTJ020000001.1"/>
</dbReference>
<dbReference type="GO" id="GO:0050660">
    <property type="term" value="F:flavin adenine dinucleotide binding"/>
    <property type="evidence" value="ECO:0007669"/>
    <property type="project" value="InterPro"/>
</dbReference>
<reference evidence="9" key="1">
    <citation type="submission" date="2013-07" db="EMBL/GenBank/DDBJ databases">
        <authorList>
            <person name="McIlroy S."/>
        </authorList>
    </citation>
    <scope>NUCLEOTIDE SEQUENCE [LARGE SCALE GENOMIC DNA]</scope>
    <source>
        <strain evidence="9">Run_A_D11</strain>
    </source>
</reference>